<proteinExistence type="predicted"/>
<accession>A0A5N6N426</accession>
<feature type="compositionally biased region" description="Basic and acidic residues" evidence="1">
    <location>
        <begin position="1"/>
        <end position="19"/>
    </location>
</feature>
<keyword evidence="3" id="KW-1185">Reference proteome</keyword>
<comment type="caution">
    <text evidence="2">The sequence shown here is derived from an EMBL/GenBank/DDBJ whole genome shotgun (WGS) entry which is preliminary data.</text>
</comment>
<evidence type="ECO:0000256" key="1">
    <source>
        <dbReference type="SAM" id="MobiDB-lite"/>
    </source>
</evidence>
<feature type="region of interest" description="Disordered" evidence="1">
    <location>
        <begin position="1"/>
        <end position="62"/>
    </location>
</feature>
<organism evidence="2 3">
    <name type="scientific">Mikania micrantha</name>
    <name type="common">bitter vine</name>
    <dbReference type="NCBI Taxonomy" id="192012"/>
    <lineage>
        <taxon>Eukaryota</taxon>
        <taxon>Viridiplantae</taxon>
        <taxon>Streptophyta</taxon>
        <taxon>Embryophyta</taxon>
        <taxon>Tracheophyta</taxon>
        <taxon>Spermatophyta</taxon>
        <taxon>Magnoliopsida</taxon>
        <taxon>eudicotyledons</taxon>
        <taxon>Gunneridae</taxon>
        <taxon>Pentapetalae</taxon>
        <taxon>asterids</taxon>
        <taxon>campanulids</taxon>
        <taxon>Asterales</taxon>
        <taxon>Asteraceae</taxon>
        <taxon>Asteroideae</taxon>
        <taxon>Heliantheae alliance</taxon>
        <taxon>Eupatorieae</taxon>
        <taxon>Mikania</taxon>
    </lineage>
</organism>
<dbReference type="AlphaFoldDB" id="A0A5N6N426"/>
<gene>
    <name evidence="2" type="ORF">E3N88_24751</name>
</gene>
<evidence type="ECO:0000313" key="3">
    <source>
        <dbReference type="Proteomes" id="UP000326396"/>
    </source>
</evidence>
<feature type="compositionally biased region" description="Pro residues" evidence="1">
    <location>
        <begin position="48"/>
        <end position="62"/>
    </location>
</feature>
<sequence>MSEWRSELFRLGHESDHSDVLGTTAHEGRRRPSPPHTKEAAITGRRLPTPPHTPPPRTPPPHYTIARLRPAPQLLGDDQHHNCSATDAIVMMLDCSVVMMRRMMLADDRHHRRPRTVAVAAIVMMLNWRWDARGGGMPGLGRSWGGGWGVVLGF</sequence>
<dbReference type="Proteomes" id="UP000326396">
    <property type="component" value="Linkage Group LG3"/>
</dbReference>
<name>A0A5N6N426_9ASTR</name>
<evidence type="ECO:0000313" key="2">
    <source>
        <dbReference type="EMBL" id="KAD4384583.1"/>
    </source>
</evidence>
<protein>
    <submittedName>
        <fullName evidence="2">Uncharacterized protein</fullName>
    </submittedName>
</protein>
<dbReference type="EMBL" id="SZYD01000013">
    <property type="protein sequence ID" value="KAD4384583.1"/>
    <property type="molecule type" value="Genomic_DNA"/>
</dbReference>
<reference evidence="2 3" key="1">
    <citation type="submission" date="2019-05" db="EMBL/GenBank/DDBJ databases">
        <title>Mikania micrantha, genome provides insights into the molecular mechanism of rapid growth.</title>
        <authorList>
            <person name="Liu B."/>
        </authorList>
    </citation>
    <scope>NUCLEOTIDE SEQUENCE [LARGE SCALE GENOMIC DNA]</scope>
    <source>
        <strain evidence="2">NLD-2019</strain>
        <tissue evidence="2">Leaf</tissue>
    </source>
</reference>